<organism evidence="2 3">
    <name type="scientific">Candidatus Paraluminiphilus aquimaris</name>
    <dbReference type="NCBI Taxonomy" id="2518994"/>
    <lineage>
        <taxon>Bacteria</taxon>
        <taxon>Pseudomonadati</taxon>
        <taxon>Pseudomonadota</taxon>
        <taxon>Gammaproteobacteria</taxon>
        <taxon>Cellvibrionales</taxon>
        <taxon>Halieaceae</taxon>
        <taxon>Candidatus Paraluminiphilus</taxon>
    </lineage>
</organism>
<dbReference type="RefSeq" id="WP_279241769.1">
    <property type="nucleotide sequence ID" value="NZ_CP036501.1"/>
</dbReference>
<evidence type="ECO:0000313" key="3">
    <source>
        <dbReference type="Proteomes" id="UP001317963"/>
    </source>
</evidence>
<evidence type="ECO:0008006" key="4">
    <source>
        <dbReference type="Google" id="ProtNLM"/>
    </source>
</evidence>
<name>A0ABY6Q8D0_9GAMM</name>
<dbReference type="EMBL" id="CP036501">
    <property type="protein sequence ID" value="UZP75285.1"/>
    <property type="molecule type" value="Genomic_DNA"/>
</dbReference>
<protein>
    <recommendedName>
        <fullName evidence="4">Tetratricopeptide repeat protein</fullName>
    </recommendedName>
</protein>
<feature type="region of interest" description="Disordered" evidence="1">
    <location>
        <begin position="1"/>
        <end position="29"/>
    </location>
</feature>
<accession>A0ABY6Q8D0</accession>
<evidence type="ECO:0000256" key="1">
    <source>
        <dbReference type="SAM" id="MobiDB-lite"/>
    </source>
</evidence>
<gene>
    <name evidence="2" type="ORF">E0F26_11310</name>
</gene>
<sequence length="160" mass="17509">METVSAEQSDSERVSEVAPVPELNIPEPVSEASCDCETVMVEVEETYFDRGIRALAARDYAQALRYFEAHGDTGDANAAREAQIGLAFIAVLQADTRDPSNSQALDDRAEVISLALSLLTRLEDKVSALGKANSRLADDLEKREAVLERLRELTLGQLED</sequence>
<keyword evidence="3" id="KW-1185">Reference proteome</keyword>
<evidence type="ECO:0000313" key="2">
    <source>
        <dbReference type="EMBL" id="UZP75285.1"/>
    </source>
</evidence>
<dbReference type="Proteomes" id="UP001317963">
    <property type="component" value="Chromosome"/>
</dbReference>
<proteinExistence type="predicted"/>
<reference evidence="2 3" key="1">
    <citation type="submission" date="2019-02" db="EMBL/GenBank/DDBJ databases">
        <title>Halieaceae_genomes.</title>
        <authorList>
            <person name="Li S.-H."/>
        </authorList>
    </citation>
    <scope>NUCLEOTIDE SEQUENCE [LARGE SCALE GENOMIC DNA]</scope>
    <source>
        <strain evidence="2 3">JH123</strain>
    </source>
</reference>